<dbReference type="SMART" id="SM00327">
    <property type="entry name" value="VWA"/>
    <property type="match status" value="1"/>
</dbReference>
<comment type="similarity">
    <text evidence="1">Belongs to the Mg-chelatase subunits D/I family.</text>
</comment>
<dbReference type="InterPro" id="IPR002035">
    <property type="entry name" value="VWF_A"/>
</dbReference>
<proteinExistence type="inferred from homology"/>
<dbReference type="Pfam" id="PF13519">
    <property type="entry name" value="VWA_2"/>
    <property type="match status" value="1"/>
</dbReference>
<gene>
    <name evidence="3" type="ORF">G4Y79_23750</name>
</gene>
<organism evidence="3 4">
    <name type="scientific">Phototrophicus methaneseepsis</name>
    <dbReference type="NCBI Taxonomy" id="2710758"/>
    <lineage>
        <taxon>Bacteria</taxon>
        <taxon>Bacillati</taxon>
        <taxon>Chloroflexota</taxon>
        <taxon>Candidatus Thermofontia</taxon>
        <taxon>Phototrophicales</taxon>
        <taxon>Phototrophicaceae</taxon>
        <taxon>Phototrophicus</taxon>
    </lineage>
</organism>
<dbReference type="AlphaFoldDB" id="A0A7S8EE30"/>
<evidence type="ECO:0000313" key="3">
    <source>
        <dbReference type="EMBL" id="QPC85280.1"/>
    </source>
</evidence>
<dbReference type="PANTHER" id="PTHR35023:SF1">
    <property type="entry name" value="MG-PROTOPORPHYRIN IX CHELATASE"/>
    <property type="match status" value="1"/>
</dbReference>
<dbReference type="PROSITE" id="PS50234">
    <property type="entry name" value="VWFA"/>
    <property type="match status" value="1"/>
</dbReference>
<feature type="domain" description="VWFA" evidence="2">
    <location>
        <begin position="80"/>
        <end position="265"/>
    </location>
</feature>
<accession>A0A7S8EE30</accession>
<dbReference type="Gene3D" id="3.40.50.410">
    <property type="entry name" value="von Willebrand factor, type A domain"/>
    <property type="match status" value="1"/>
</dbReference>
<reference evidence="3 4" key="1">
    <citation type="submission" date="2020-02" db="EMBL/GenBank/DDBJ databases">
        <authorList>
            <person name="Zheng R.K."/>
            <person name="Sun C.M."/>
        </authorList>
    </citation>
    <scope>NUCLEOTIDE SEQUENCE [LARGE SCALE GENOMIC DNA]</scope>
    <source>
        <strain evidence="4">rifampicinis</strain>
    </source>
</reference>
<protein>
    <submittedName>
        <fullName evidence="3">VWA domain-containing protein</fullName>
    </submittedName>
</protein>
<evidence type="ECO:0000259" key="2">
    <source>
        <dbReference type="PROSITE" id="PS50234"/>
    </source>
</evidence>
<dbReference type="InterPro" id="IPR052989">
    <property type="entry name" value="Mg-chelatase_DI-like"/>
</dbReference>
<sequence>MTRRQSGRRSTTRTDRKRGRYIRAVPAGNNTSDIAFDATLRAAAPYQLGRAEQKAETGMAYALRKSDLQRKIRVKKASNLVLFTVDASWSMAVSERMQATKGAIMSLLTDAYQRRDRVGLIVFQKDRASLVLPPTNSVTLAKEALVDIPVGGKTPLSAGLLLAYETVRKEKLNMPDIMPMIILLTDGAGNVSLSENTSPQEEAHMIARLIKEADIRTVTVNMEHVAFDQGLAQRLADQLGGPCYALSQIRADNLLETVRMEMDKV</sequence>
<keyword evidence="4" id="KW-1185">Reference proteome</keyword>
<dbReference type="CDD" id="cd01451">
    <property type="entry name" value="vWA_Magnesium_chelatase"/>
    <property type="match status" value="1"/>
</dbReference>
<dbReference type="KEGG" id="pmet:G4Y79_23750"/>
<dbReference type="InterPro" id="IPR041702">
    <property type="entry name" value="BchD/ChlD_VWA"/>
</dbReference>
<evidence type="ECO:0000313" key="4">
    <source>
        <dbReference type="Proteomes" id="UP000594468"/>
    </source>
</evidence>
<evidence type="ECO:0000256" key="1">
    <source>
        <dbReference type="ARBA" id="ARBA00005799"/>
    </source>
</evidence>
<dbReference type="EMBL" id="CP062983">
    <property type="protein sequence ID" value="QPC85280.1"/>
    <property type="molecule type" value="Genomic_DNA"/>
</dbReference>
<dbReference type="SUPFAM" id="SSF53300">
    <property type="entry name" value="vWA-like"/>
    <property type="match status" value="1"/>
</dbReference>
<dbReference type="PANTHER" id="PTHR35023">
    <property type="entry name" value="CHELATASE-RELATED"/>
    <property type="match status" value="1"/>
</dbReference>
<name>A0A7S8EE30_9CHLR</name>
<dbReference type="Proteomes" id="UP000594468">
    <property type="component" value="Chromosome"/>
</dbReference>
<dbReference type="InterPro" id="IPR036465">
    <property type="entry name" value="vWFA_dom_sf"/>
</dbReference>